<dbReference type="GO" id="GO:0005102">
    <property type="term" value="F:signaling receptor binding"/>
    <property type="evidence" value="ECO:0007669"/>
    <property type="project" value="TreeGrafter"/>
</dbReference>
<feature type="non-terminal residue" evidence="7">
    <location>
        <position position="172"/>
    </location>
</feature>
<dbReference type="SMART" id="SM00409">
    <property type="entry name" value="IG"/>
    <property type="match status" value="1"/>
</dbReference>
<feature type="domain" description="Ig-like" evidence="6">
    <location>
        <begin position="35"/>
        <end position="146"/>
    </location>
</feature>
<sequence>QATFLCIPEGLTSVWNIFMACFRTYVTLLLLLFIPVSASKDPEKKTVKPGHNVTLQCHGPKNAKIIILEWSRPDQEDRFVFSCRDGHFRDEDQHPSFRGRVQLQDPQMKDGNVSLILKNVNINDTGTYTCRVSVSNTVPELINTINLTVTGSGQNNQTEERKDGGDEDGGDR</sequence>
<evidence type="ECO:0000256" key="5">
    <source>
        <dbReference type="SAM" id="Phobius"/>
    </source>
</evidence>
<dbReference type="AlphaFoldDB" id="A0AAV1QQ64"/>
<name>A0AAV1QQ64_SCOSC</name>
<dbReference type="SUPFAM" id="SSF48726">
    <property type="entry name" value="Immunoglobulin"/>
    <property type="match status" value="1"/>
</dbReference>
<protein>
    <submittedName>
        <fullName evidence="7">Nectin-4-like isoform X1</fullName>
    </submittedName>
</protein>
<evidence type="ECO:0000259" key="6">
    <source>
        <dbReference type="PROSITE" id="PS50835"/>
    </source>
</evidence>
<dbReference type="Pfam" id="PF07686">
    <property type="entry name" value="V-set"/>
    <property type="match status" value="1"/>
</dbReference>
<evidence type="ECO:0000256" key="4">
    <source>
        <dbReference type="SAM" id="MobiDB-lite"/>
    </source>
</evidence>
<dbReference type="InterPro" id="IPR036179">
    <property type="entry name" value="Ig-like_dom_sf"/>
</dbReference>
<dbReference type="Proteomes" id="UP001314229">
    <property type="component" value="Unassembled WGS sequence"/>
</dbReference>
<keyword evidence="5" id="KW-0812">Transmembrane</keyword>
<dbReference type="Gene3D" id="2.60.40.10">
    <property type="entry name" value="Immunoglobulins"/>
    <property type="match status" value="1"/>
</dbReference>
<feature type="region of interest" description="Disordered" evidence="4">
    <location>
        <begin position="150"/>
        <end position="172"/>
    </location>
</feature>
<gene>
    <name evidence="7" type="ORF">FSCOSCO3_A011446</name>
</gene>
<keyword evidence="3" id="KW-0393">Immunoglobulin domain</keyword>
<keyword evidence="8" id="KW-1185">Reference proteome</keyword>
<dbReference type="PANTHER" id="PTHR24100:SF151">
    <property type="entry name" value="ICOS LIGAND"/>
    <property type="match status" value="1"/>
</dbReference>
<comment type="caution">
    <text evidence="7">The sequence shown here is derived from an EMBL/GenBank/DDBJ whole genome shotgun (WGS) entry which is preliminary data.</text>
</comment>
<dbReference type="InterPro" id="IPR007110">
    <property type="entry name" value="Ig-like_dom"/>
</dbReference>
<dbReference type="PANTHER" id="PTHR24100">
    <property type="entry name" value="BUTYROPHILIN"/>
    <property type="match status" value="1"/>
</dbReference>
<keyword evidence="5" id="KW-1133">Transmembrane helix</keyword>
<evidence type="ECO:0000313" key="8">
    <source>
        <dbReference type="Proteomes" id="UP001314229"/>
    </source>
</evidence>
<dbReference type="InterPro" id="IPR003599">
    <property type="entry name" value="Ig_sub"/>
</dbReference>
<dbReference type="InterPro" id="IPR013106">
    <property type="entry name" value="Ig_V-set"/>
</dbReference>
<feature type="transmembrane region" description="Helical" evidence="5">
    <location>
        <begin position="17"/>
        <end position="38"/>
    </location>
</feature>
<dbReference type="PROSITE" id="PS50835">
    <property type="entry name" value="IG_LIKE"/>
    <property type="match status" value="1"/>
</dbReference>
<feature type="non-terminal residue" evidence="7">
    <location>
        <position position="1"/>
    </location>
</feature>
<reference evidence="7 8" key="1">
    <citation type="submission" date="2024-01" db="EMBL/GenBank/DDBJ databases">
        <authorList>
            <person name="Alioto T."/>
            <person name="Alioto T."/>
            <person name="Gomez Garrido J."/>
        </authorList>
    </citation>
    <scope>NUCLEOTIDE SEQUENCE [LARGE SCALE GENOMIC DNA]</scope>
</reference>
<dbReference type="GO" id="GO:0050852">
    <property type="term" value="P:T cell receptor signaling pathway"/>
    <property type="evidence" value="ECO:0007669"/>
    <property type="project" value="TreeGrafter"/>
</dbReference>
<organism evidence="7 8">
    <name type="scientific">Scomber scombrus</name>
    <name type="common">Atlantic mackerel</name>
    <name type="synonym">Scomber vernalis</name>
    <dbReference type="NCBI Taxonomy" id="13677"/>
    <lineage>
        <taxon>Eukaryota</taxon>
        <taxon>Metazoa</taxon>
        <taxon>Chordata</taxon>
        <taxon>Craniata</taxon>
        <taxon>Vertebrata</taxon>
        <taxon>Euteleostomi</taxon>
        <taxon>Actinopterygii</taxon>
        <taxon>Neopterygii</taxon>
        <taxon>Teleostei</taxon>
        <taxon>Neoteleostei</taxon>
        <taxon>Acanthomorphata</taxon>
        <taxon>Pelagiaria</taxon>
        <taxon>Scombriformes</taxon>
        <taxon>Scombridae</taxon>
        <taxon>Scomber</taxon>
    </lineage>
</organism>
<accession>A0AAV1QQ64</accession>
<dbReference type="GO" id="GO:0009897">
    <property type="term" value="C:external side of plasma membrane"/>
    <property type="evidence" value="ECO:0007669"/>
    <property type="project" value="TreeGrafter"/>
</dbReference>
<evidence type="ECO:0000256" key="3">
    <source>
        <dbReference type="ARBA" id="ARBA00023319"/>
    </source>
</evidence>
<keyword evidence="2 5" id="KW-0472">Membrane</keyword>
<evidence type="ECO:0000313" key="7">
    <source>
        <dbReference type="EMBL" id="CAK6984934.1"/>
    </source>
</evidence>
<comment type="subcellular location">
    <subcellularLocation>
        <location evidence="1">Membrane</location>
    </subcellularLocation>
</comment>
<evidence type="ECO:0000256" key="2">
    <source>
        <dbReference type="ARBA" id="ARBA00023136"/>
    </source>
</evidence>
<evidence type="ECO:0000256" key="1">
    <source>
        <dbReference type="ARBA" id="ARBA00004370"/>
    </source>
</evidence>
<dbReference type="InterPro" id="IPR013783">
    <property type="entry name" value="Ig-like_fold"/>
</dbReference>
<dbReference type="InterPro" id="IPR050504">
    <property type="entry name" value="IgSF_BTN/MOG"/>
</dbReference>
<dbReference type="SMART" id="SM00406">
    <property type="entry name" value="IGv"/>
    <property type="match status" value="1"/>
</dbReference>
<dbReference type="GO" id="GO:0001817">
    <property type="term" value="P:regulation of cytokine production"/>
    <property type="evidence" value="ECO:0007669"/>
    <property type="project" value="TreeGrafter"/>
</dbReference>
<dbReference type="EMBL" id="CAWUFR010002633">
    <property type="protein sequence ID" value="CAK6984934.1"/>
    <property type="molecule type" value="Genomic_DNA"/>
</dbReference>
<proteinExistence type="predicted"/>